<sequence length="123" mass="13739">MNEHEKVNYVELPAKNLQATTKFFGQVFGWSFQEFGPEYSAFSNQGIDGGFFKSDLSSSTSNGAALIVFYSINLEGTQEKIKQANGIIVKPIFAFPGGRRFHFTEPSGNEFAVWSDKNANKQR</sequence>
<dbReference type="EMBL" id="UOFK01000065">
    <property type="protein sequence ID" value="VAW75080.1"/>
    <property type="molecule type" value="Genomic_DNA"/>
</dbReference>
<dbReference type="InterPro" id="IPR052164">
    <property type="entry name" value="Anthracycline_SecMetBiosynth"/>
</dbReference>
<gene>
    <name evidence="2" type="ORF">MNBD_GAMMA13-1034</name>
</gene>
<dbReference type="Pfam" id="PF00903">
    <property type="entry name" value="Glyoxalase"/>
    <property type="match status" value="1"/>
</dbReference>
<organism evidence="2">
    <name type="scientific">hydrothermal vent metagenome</name>
    <dbReference type="NCBI Taxonomy" id="652676"/>
    <lineage>
        <taxon>unclassified sequences</taxon>
        <taxon>metagenomes</taxon>
        <taxon>ecological metagenomes</taxon>
    </lineage>
</organism>
<dbReference type="Gene3D" id="3.10.180.10">
    <property type="entry name" value="2,3-Dihydroxybiphenyl 1,2-Dioxygenase, domain 1"/>
    <property type="match status" value="1"/>
</dbReference>
<protein>
    <submittedName>
        <fullName evidence="2">Glyoxalase family protein</fullName>
    </submittedName>
</protein>
<feature type="domain" description="VOC" evidence="1">
    <location>
        <begin position="6"/>
        <end position="116"/>
    </location>
</feature>
<proteinExistence type="predicted"/>
<dbReference type="PANTHER" id="PTHR33993:SF1">
    <property type="entry name" value="GLYOXALASE FAMILY PROTEIN"/>
    <property type="match status" value="1"/>
</dbReference>
<reference evidence="2" key="1">
    <citation type="submission" date="2018-06" db="EMBL/GenBank/DDBJ databases">
        <authorList>
            <person name="Zhirakovskaya E."/>
        </authorList>
    </citation>
    <scope>NUCLEOTIDE SEQUENCE</scope>
</reference>
<dbReference type="InterPro" id="IPR004360">
    <property type="entry name" value="Glyas_Fos-R_dOase_dom"/>
</dbReference>
<accession>A0A3B0YE88</accession>
<dbReference type="InterPro" id="IPR037523">
    <property type="entry name" value="VOC_core"/>
</dbReference>
<dbReference type="SUPFAM" id="SSF54593">
    <property type="entry name" value="Glyoxalase/Bleomycin resistance protein/Dihydroxybiphenyl dioxygenase"/>
    <property type="match status" value="1"/>
</dbReference>
<evidence type="ECO:0000259" key="1">
    <source>
        <dbReference type="PROSITE" id="PS51819"/>
    </source>
</evidence>
<dbReference type="PROSITE" id="PS51819">
    <property type="entry name" value="VOC"/>
    <property type="match status" value="1"/>
</dbReference>
<dbReference type="PANTHER" id="PTHR33993">
    <property type="entry name" value="GLYOXALASE-RELATED"/>
    <property type="match status" value="1"/>
</dbReference>
<dbReference type="AlphaFoldDB" id="A0A3B0YE88"/>
<name>A0A3B0YE88_9ZZZZ</name>
<dbReference type="InterPro" id="IPR029068">
    <property type="entry name" value="Glyas_Bleomycin-R_OHBP_Dase"/>
</dbReference>
<dbReference type="CDD" id="cd07247">
    <property type="entry name" value="SgaA_N_like"/>
    <property type="match status" value="1"/>
</dbReference>
<evidence type="ECO:0000313" key="2">
    <source>
        <dbReference type="EMBL" id="VAW75080.1"/>
    </source>
</evidence>